<keyword evidence="2" id="KW-1185">Reference proteome</keyword>
<accession>A9F1C9</accession>
<reference evidence="1 2" key="1">
    <citation type="journal article" date="2007" name="Nat. Biotechnol.">
        <title>Complete genome sequence of the myxobacterium Sorangium cellulosum.</title>
        <authorList>
            <person name="Schneiker S."/>
            <person name="Perlova O."/>
            <person name="Kaiser O."/>
            <person name="Gerth K."/>
            <person name="Alici A."/>
            <person name="Altmeyer M.O."/>
            <person name="Bartels D."/>
            <person name="Bekel T."/>
            <person name="Beyer S."/>
            <person name="Bode E."/>
            <person name="Bode H.B."/>
            <person name="Bolten C.J."/>
            <person name="Choudhuri J.V."/>
            <person name="Doss S."/>
            <person name="Elnakady Y.A."/>
            <person name="Frank B."/>
            <person name="Gaigalat L."/>
            <person name="Goesmann A."/>
            <person name="Groeger C."/>
            <person name="Gross F."/>
            <person name="Jelsbak L."/>
            <person name="Jelsbak L."/>
            <person name="Kalinowski J."/>
            <person name="Kegler C."/>
            <person name="Knauber T."/>
            <person name="Konietzny S."/>
            <person name="Kopp M."/>
            <person name="Krause L."/>
            <person name="Krug D."/>
            <person name="Linke B."/>
            <person name="Mahmud T."/>
            <person name="Martinez-Arias R."/>
            <person name="McHardy A.C."/>
            <person name="Merai M."/>
            <person name="Meyer F."/>
            <person name="Mormann S."/>
            <person name="Munoz-Dorado J."/>
            <person name="Perez J."/>
            <person name="Pradella S."/>
            <person name="Rachid S."/>
            <person name="Raddatz G."/>
            <person name="Rosenau F."/>
            <person name="Rueckert C."/>
            <person name="Sasse F."/>
            <person name="Scharfe M."/>
            <person name="Schuster S.C."/>
            <person name="Suen G."/>
            <person name="Treuner-Lange A."/>
            <person name="Velicer G.J."/>
            <person name="Vorholter F.-J."/>
            <person name="Weissman K.J."/>
            <person name="Welch R.D."/>
            <person name="Wenzel S.C."/>
            <person name="Whitworth D.E."/>
            <person name="Wilhelm S."/>
            <person name="Wittmann C."/>
            <person name="Bloecker H."/>
            <person name="Puehler A."/>
            <person name="Mueller R."/>
        </authorList>
    </citation>
    <scope>NUCLEOTIDE SEQUENCE [LARGE SCALE GENOMIC DNA]</scope>
    <source>
        <strain evidence="2">So ce56</strain>
    </source>
</reference>
<dbReference type="KEGG" id="scl:sce1196"/>
<proteinExistence type="predicted"/>
<organism evidence="1 2">
    <name type="scientific">Sorangium cellulosum (strain So ce56)</name>
    <name type="common">Polyangium cellulosum (strain So ce56)</name>
    <dbReference type="NCBI Taxonomy" id="448385"/>
    <lineage>
        <taxon>Bacteria</taxon>
        <taxon>Pseudomonadati</taxon>
        <taxon>Myxococcota</taxon>
        <taxon>Polyangia</taxon>
        <taxon>Polyangiales</taxon>
        <taxon>Polyangiaceae</taxon>
        <taxon>Sorangium</taxon>
    </lineage>
</organism>
<sequence>MGCCCGTGAVDDEAEQRRLVQDEPDDDARDVEAGLEGLNVVNVLLPTVYYVIVGRGPMAVVNHRTLVESAWGQGRLGELPVLHVGFPNPWPRYLQHGLGQPNHLLSFPAFANQPSVGGNAIDGGLDSQHFGAQISAEFDTLGAGVAEEWVGLIQTRAGMEAIDARIAAEEGGGAVRDAINLRIQDPWPAFADGEAPYRLCLYNPANGTARLVYAAKIDICTGPGRPLVMPPRDGDSAETTGARTPPWLSPEVWSLVERWRNRRTLNGVDAIRDEVVWNVGQRVCVTAGGGVGLNAAEKARNRQCALDWFGRAGLMAIFENPRNITFLKDPNTNVAREPARRRDVGIDGEDDLIASSRRARMGRGAILASAAAADEAVEVRLAAAQGENNIRDWWANRSPLNAQEARWTLSNEYEQEVAGLEVVESREYDRLVIPNGQETDAVGHPRSFAHHLVFQAVEEAGRLVALETADHLVRILGAACNNYPGYGIGTRNVHGNTPKDRMWIFHATLPVSAVPDGFIICGVNTALANRYFEDHPNRNVNTMTPGELAGVVGDVLAARIIAERNTRNGYSNLQQLRDACNSQDARLAQLEFAYPVAG</sequence>
<dbReference type="STRING" id="448385.sce1196"/>
<dbReference type="HOGENOM" id="CLU_456261_0_0_7"/>
<dbReference type="RefSeq" id="WP_012233830.1">
    <property type="nucleotide sequence ID" value="NC_010162.1"/>
</dbReference>
<dbReference type="OrthoDB" id="4554584at2"/>
<dbReference type="BioCyc" id="SCEL448385:SCE_RS06230-MONOMER"/>
<protein>
    <submittedName>
        <fullName evidence="1">Uncharacterized protein</fullName>
    </submittedName>
</protein>
<evidence type="ECO:0000313" key="2">
    <source>
        <dbReference type="Proteomes" id="UP000002139"/>
    </source>
</evidence>
<dbReference type="AlphaFoldDB" id="A9F1C9"/>
<dbReference type="EMBL" id="AM746676">
    <property type="protein sequence ID" value="CAN91353.1"/>
    <property type="molecule type" value="Genomic_DNA"/>
</dbReference>
<dbReference type="Proteomes" id="UP000002139">
    <property type="component" value="Chromosome"/>
</dbReference>
<name>A9F1C9_SORC5</name>
<gene>
    <name evidence="1" type="ordered locus">sce1196</name>
</gene>
<evidence type="ECO:0000313" key="1">
    <source>
        <dbReference type="EMBL" id="CAN91353.1"/>
    </source>
</evidence>